<organism evidence="2 3">
    <name type="scientific">Candidatus Accumulibacter contiguus</name>
    <dbReference type="NCBI Taxonomy" id="2954381"/>
    <lineage>
        <taxon>Bacteria</taxon>
        <taxon>Pseudomonadati</taxon>
        <taxon>Pseudomonadota</taxon>
        <taxon>Betaproteobacteria</taxon>
        <taxon>Candidatus Accumulibacter</taxon>
    </lineage>
</organism>
<dbReference type="EMBL" id="SPMX01000086">
    <property type="protein sequence ID" value="NMQ07630.1"/>
    <property type="molecule type" value="Genomic_DNA"/>
</dbReference>
<sequence length="241" mass="25758">MPGDRRATSKYRWSARTSSTTAIPSSSPACCPRSNSNCNAACTSRPNGNSETIRVIFSARRWPALLSAIALAIGLDGHALAQGTLAEPQAKAAFVLNFARYIEWPERAFASRESPLLICLLGRDSIGSALTALQDRQVQGRPVAVRLLNSIDETRPCQVLYIGASEARRLGPVLRALAGQAVLTVSDTDGFIDVGGAIGIVQGDGRLQFEVNRDSLEQAQLKASSNLLKLARNLATLKGKN</sequence>
<evidence type="ECO:0000313" key="3">
    <source>
        <dbReference type="Proteomes" id="UP000886469"/>
    </source>
</evidence>
<accession>A0ABX1TD59</accession>
<protein>
    <submittedName>
        <fullName evidence="2">YfiR family protein</fullName>
    </submittedName>
</protein>
<feature type="compositionally biased region" description="Low complexity" evidence="1">
    <location>
        <begin position="14"/>
        <end position="26"/>
    </location>
</feature>
<dbReference type="Proteomes" id="UP000886469">
    <property type="component" value="Unassembled WGS sequence"/>
</dbReference>
<gene>
    <name evidence="2" type="ORF">E4Q08_21520</name>
</gene>
<dbReference type="Pfam" id="PF13689">
    <property type="entry name" value="DUF4154"/>
    <property type="match status" value="1"/>
</dbReference>
<dbReference type="InterPro" id="IPR025293">
    <property type="entry name" value="YfiR/HmsC-like"/>
</dbReference>
<comment type="caution">
    <text evidence="2">The sequence shown here is derived from an EMBL/GenBank/DDBJ whole genome shotgun (WGS) entry which is preliminary data.</text>
</comment>
<feature type="region of interest" description="Disordered" evidence="1">
    <location>
        <begin position="1"/>
        <end position="26"/>
    </location>
</feature>
<evidence type="ECO:0000256" key="1">
    <source>
        <dbReference type="SAM" id="MobiDB-lite"/>
    </source>
</evidence>
<reference evidence="2" key="1">
    <citation type="submission" date="2019-03" db="EMBL/GenBank/DDBJ databases">
        <title>Metabolic reconstructions from genomes of highly enriched 'Candidatus Accumulibacter' and 'Candidatus Competibacter' bioreactor populations.</title>
        <authorList>
            <person name="Annavajhala M.K."/>
            <person name="Welles L."/>
            <person name="Abbas B."/>
            <person name="Sorokin D."/>
            <person name="Park H."/>
            <person name="Van Loosdrecht M."/>
            <person name="Chandran K."/>
        </authorList>
    </citation>
    <scope>NUCLEOTIDE SEQUENCE</scope>
    <source>
        <strain evidence="2">SBR_L</strain>
    </source>
</reference>
<proteinExistence type="predicted"/>
<keyword evidence="3" id="KW-1185">Reference proteome</keyword>
<evidence type="ECO:0000313" key="2">
    <source>
        <dbReference type="EMBL" id="NMQ07630.1"/>
    </source>
</evidence>
<name>A0ABX1TD59_9PROT</name>